<evidence type="ECO:0000313" key="3">
    <source>
        <dbReference type="Proteomes" id="UP000005741"/>
    </source>
</evidence>
<keyword evidence="3" id="KW-1185">Reference proteome</keyword>
<evidence type="ECO:0000313" key="2">
    <source>
        <dbReference type="EMBL" id="EHQ35103.1"/>
    </source>
</evidence>
<organism evidence="2 3">
    <name type="scientific">Methanoplanus limicola DSM 2279</name>
    <dbReference type="NCBI Taxonomy" id="937775"/>
    <lineage>
        <taxon>Archaea</taxon>
        <taxon>Methanobacteriati</taxon>
        <taxon>Methanobacteriota</taxon>
        <taxon>Stenosarchaea group</taxon>
        <taxon>Methanomicrobia</taxon>
        <taxon>Methanomicrobiales</taxon>
        <taxon>Methanomicrobiaceae</taxon>
        <taxon>Methanoplanus</taxon>
    </lineage>
</organism>
<accession>H1YZ79</accession>
<name>H1YZ79_9EURY</name>
<proteinExistence type="predicted"/>
<dbReference type="OrthoDB" id="112003at2157"/>
<dbReference type="InParanoid" id="H1YZ79"/>
<evidence type="ECO:0000256" key="1">
    <source>
        <dbReference type="SAM" id="Coils"/>
    </source>
</evidence>
<keyword evidence="1" id="KW-0175">Coiled coil</keyword>
<reference evidence="2 3" key="1">
    <citation type="submission" date="2011-10" db="EMBL/GenBank/DDBJ databases">
        <title>The Improved High-Quality Draft genome of Methanoplanus limicola DSM 2279.</title>
        <authorList>
            <consortium name="US DOE Joint Genome Institute (JGI-PGF)"/>
            <person name="Lucas S."/>
            <person name="Copeland A."/>
            <person name="Lapidus A."/>
            <person name="Glavina del Rio T."/>
            <person name="Dalin E."/>
            <person name="Tice H."/>
            <person name="Bruce D."/>
            <person name="Goodwin L."/>
            <person name="Pitluck S."/>
            <person name="Peters L."/>
            <person name="Mikhailova N."/>
            <person name="Lu M."/>
            <person name="Kyrpides N."/>
            <person name="Mavromatis K."/>
            <person name="Ivanova N."/>
            <person name="Markowitz V."/>
            <person name="Cheng J.-F."/>
            <person name="Hugenholtz P."/>
            <person name="Woyke T."/>
            <person name="Wu D."/>
            <person name="Wirth R."/>
            <person name="Brambilla E.-M."/>
            <person name="Klenk H.-P."/>
            <person name="Eisen J.A."/>
        </authorList>
    </citation>
    <scope>NUCLEOTIDE SEQUENCE [LARGE SCALE GENOMIC DNA]</scope>
    <source>
        <strain evidence="2 3">DSM 2279</strain>
    </source>
</reference>
<sequence>MRVTIAIDDETAFRITKAAEGEGLTKEEWMIAACTKALDAGENTPAKIPEDYNKLHSSIKEKDNEILSLRKEINHQIELKETYSRFLEEKVQRIDDLKEEIARIESMSMTMTDQILLDRDERIKDLNKMIEHLQAQAAAHSVALQSAIKPALEGKVRKDDMEEIRETEDGNKPKRMRWFFRK</sequence>
<dbReference type="HOGENOM" id="CLU_1514632_0_0_2"/>
<dbReference type="AlphaFoldDB" id="H1YZ79"/>
<gene>
    <name evidence="2" type="ORF">Metlim_0981</name>
</gene>
<dbReference type="Proteomes" id="UP000005741">
    <property type="component" value="Chromosome"/>
</dbReference>
<protein>
    <submittedName>
        <fullName evidence="2">Uncharacterized protein</fullName>
    </submittedName>
</protein>
<dbReference type="EMBL" id="CM001436">
    <property type="protein sequence ID" value="EHQ35103.1"/>
    <property type="molecule type" value="Genomic_DNA"/>
</dbReference>
<dbReference type="RefSeq" id="WP_004076834.1">
    <property type="nucleotide sequence ID" value="NZ_CM001436.1"/>
</dbReference>
<feature type="coiled-coil region" evidence="1">
    <location>
        <begin position="52"/>
        <end position="143"/>
    </location>
</feature>